<gene>
    <name evidence="2" type="ORF">KCU98_g18203</name>
</gene>
<evidence type="ECO:0000313" key="3">
    <source>
        <dbReference type="Proteomes" id="UP000729357"/>
    </source>
</evidence>
<evidence type="ECO:0000313" key="2">
    <source>
        <dbReference type="EMBL" id="KAG9948438.1"/>
    </source>
</evidence>
<protein>
    <submittedName>
        <fullName evidence="2">Uncharacterized protein</fullName>
    </submittedName>
</protein>
<proteinExistence type="predicted"/>
<evidence type="ECO:0000256" key="1">
    <source>
        <dbReference type="SAM" id="MobiDB-lite"/>
    </source>
</evidence>
<reference evidence="2" key="1">
    <citation type="journal article" date="2021" name="J Fungi (Basel)">
        <title>Virulence traits and population genomics of the black yeast Aureobasidium melanogenum.</title>
        <authorList>
            <person name="Cernosa A."/>
            <person name="Sun X."/>
            <person name="Gostincar C."/>
            <person name="Fang C."/>
            <person name="Gunde-Cimerman N."/>
            <person name="Song Z."/>
        </authorList>
    </citation>
    <scope>NUCLEOTIDE SEQUENCE</scope>
    <source>
        <strain evidence="2">EXF-9298</strain>
    </source>
</reference>
<accession>A0A9P8F5U5</accession>
<dbReference type="EMBL" id="JAHFXS010004777">
    <property type="protein sequence ID" value="KAG9948438.1"/>
    <property type="molecule type" value="Genomic_DNA"/>
</dbReference>
<feature type="region of interest" description="Disordered" evidence="1">
    <location>
        <begin position="1"/>
        <end position="21"/>
    </location>
</feature>
<organism evidence="2 3">
    <name type="scientific">Aureobasidium melanogenum</name>
    <name type="common">Aureobasidium pullulans var. melanogenum</name>
    <dbReference type="NCBI Taxonomy" id="46634"/>
    <lineage>
        <taxon>Eukaryota</taxon>
        <taxon>Fungi</taxon>
        <taxon>Dikarya</taxon>
        <taxon>Ascomycota</taxon>
        <taxon>Pezizomycotina</taxon>
        <taxon>Dothideomycetes</taxon>
        <taxon>Dothideomycetidae</taxon>
        <taxon>Dothideales</taxon>
        <taxon>Saccotheciaceae</taxon>
        <taxon>Aureobasidium</taxon>
    </lineage>
</organism>
<comment type="caution">
    <text evidence="2">The sequence shown here is derived from an EMBL/GenBank/DDBJ whole genome shotgun (WGS) entry which is preliminary data.</text>
</comment>
<feature type="non-terminal residue" evidence="2">
    <location>
        <position position="577"/>
    </location>
</feature>
<name>A0A9P8F5U5_AURME</name>
<dbReference type="AlphaFoldDB" id="A0A9P8F5U5"/>
<reference evidence="2" key="2">
    <citation type="submission" date="2021-08" db="EMBL/GenBank/DDBJ databases">
        <authorList>
            <person name="Gostincar C."/>
            <person name="Sun X."/>
            <person name="Song Z."/>
            <person name="Gunde-Cimerman N."/>
        </authorList>
    </citation>
    <scope>NUCLEOTIDE SEQUENCE</scope>
    <source>
        <strain evidence="2">EXF-9298</strain>
    </source>
</reference>
<keyword evidence="3" id="KW-1185">Reference proteome</keyword>
<dbReference type="Proteomes" id="UP000729357">
    <property type="component" value="Unassembled WGS sequence"/>
</dbReference>
<feature type="compositionally biased region" description="Acidic residues" evidence="1">
    <location>
        <begin position="1"/>
        <end position="13"/>
    </location>
</feature>
<sequence>MDEPQSEIYDPFDELSPSERSESISKALAQFGKRMEDSNKRIVERLLDTIAKTDGHEELHLDMLATHLDKDTTETMQIKARTDELENTCVWDPAITRLCDFVLTDSGISTWSEETTHDYITGFLERLVLAVRANASRELLADTTIDNLQLPAAFCEFTRQCAGLSYGNYEREMFLCDFASQHFGESQMAQPLDKMRQYCGQTRHYEFVAGWKAGDNYNNCVIYYALTLRYDEPDEPWQWRIFVNNWEFHEWQGPFDDIFSFMDWYSDRYRQVEWDDVKASIDDIYDMCKVRYEIEDEFSQLSPTERYDSMAGFLSQFSDHMVDNNTRILSRLLDMISETEGDEALYLNILASHLDKESNMDDDAKQWPGDNEKFREYNSLNDFKAHSGIGNDSGICPWEPGTSDHIAAFLLELETAVRKNASRDLLGSTVETLELPSEFREFFKHTGGVLYANIDRKMFVCEFATRDYSAHELAEPLEKMRELGPSHGYEVAAGWKAGDNDRNCWIYYLLCRESDELEEPWQWRIFVHNLTFHESECYDSLHEFLSWYCQPYDWINWGAVQLSVNELHEKCKEALEG</sequence>